<evidence type="ECO:0000256" key="1">
    <source>
        <dbReference type="ARBA" id="ARBA00006611"/>
    </source>
</evidence>
<name>A0A0F3GZF4_9BACT</name>
<keyword evidence="2" id="KW-0547">Nucleotide-binding</keyword>
<protein>
    <submittedName>
        <fullName evidence="6">Type II secretion system protein E (GspE)</fullName>
    </submittedName>
</protein>
<dbReference type="GO" id="GO:0005524">
    <property type="term" value="F:ATP binding"/>
    <property type="evidence" value="ECO:0007669"/>
    <property type="project" value="UniProtKB-KW"/>
</dbReference>
<evidence type="ECO:0000313" key="7">
    <source>
        <dbReference type="Proteomes" id="UP000033423"/>
    </source>
</evidence>
<evidence type="ECO:0000259" key="4">
    <source>
        <dbReference type="Pfam" id="PF00437"/>
    </source>
</evidence>
<dbReference type="Gene3D" id="3.30.450.90">
    <property type="match status" value="1"/>
</dbReference>
<comment type="caution">
    <text evidence="6">The sequence shown here is derived from an EMBL/GenBank/DDBJ whole genome shotgun (WGS) entry which is preliminary data.</text>
</comment>
<dbReference type="InterPro" id="IPR001482">
    <property type="entry name" value="T2SS/T4SS_dom"/>
</dbReference>
<dbReference type="EMBL" id="LACI01000223">
    <property type="protein sequence ID" value="KJU87339.1"/>
    <property type="molecule type" value="Genomic_DNA"/>
</dbReference>
<dbReference type="Gene3D" id="1.10.40.70">
    <property type="match status" value="1"/>
</dbReference>
<sequence length="243" mass="27016">MLIGEVLIRFFGLRQDDIDRALDVQKEIGGYIGQILLNFGLITEYQLITALSEQLNIPLFDGDTFKGVDTALINDISGRLDIDYLLRDNFLPIARNDSVVTCLTNDPLKGHVVDYITRAFCCRVELTLATGQVITELSRPLKTGDKNVVSLFMDDTPETLKEMASEAPVIKFLNNLLSTAVELRASDIHIEPSEGGNRIKMRIDGVLHDSESVNEKLYLAVVSRIKLLAGLDIAEKRLPQDGK</sequence>
<dbReference type="InterPro" id="IPR037257">
    <property type="entry name" value="T2SS_E_N_sf"/>
</dbReference>
<organism evidence="6 7">
    <name type="scientific">Candidatus Magnetobacterium bavaricum</name>
    <dbReference type="NCBI Taxonomy" id="29290"/>
    <lineage>
        <taxon>Bacteria</taxon>
        <taxon>Pseudomonadati</taxon>
        <taxon>Nitrospirota</taxon>
        <taxon>Thermodesulfovibrionia</taxon>
        <taxon>Thermodesulfovibrionales</taxon>
        <taxon>Candidatus Magnetobacteriaceae</taxon>
        <taxon>Candidatus Magnetobacterium</taxon>
    </lineage>
</organism>
<dbReference type="PANTHER" id="PTHR30258:SF2">
    <property type="entry name" value="COMG OPERON PROTEIN 1"/>
    <property type="match status" value="1"/>
</dbReference>
<keyword evidence="3" id="KW-0067">ATP-binding</keyword>
<dbReference type="Pfam" id="PF00437">
    <property type="entry name" value="T2SSE"/>
    <property type="match status" value="1"/>
</dbReference>
<dbReference type="GO" id="GO:0005886">
    <property type="term" value="C:plasma membrane"/>
    <property type="evidence" value="ECO:0007669"/>
    <property type="project" value="TreeGrafter"/>
</dbReference>
<dbReference type="Pfam" id="PF05157">
    <property type="entry name" value="MshEN"/>
    <property type="match status" value="1"/>
</dbReference>
<accession>A0A0F3GZF4</accession>
<reference evidence="6 7" key="1">
    <citation type="submission" date="2015-02" db="EMBL/GenBank/DDBJ databases">
        <title>Single-cell genomics of uncultivated deep-branching MTB reveals a conserved set of magnetosome genes.</title>
        <authorList>
            <person name="Kolinko S."/>
            <person name="Richter M."/>
            <person name="Glockner F.O."/>
            <person name="Brachmann A."/>
            <person name="Schuler D."/>
        </authorList>
    </citation>
    <scope>NUCLEOTIDE SEQUENCE [LARGE SCALE GENOMIC DNA]</scope>
    <source>
        <strain evidence="6">TM-1</strain>
    </source>
</reference>
<feature type="domain" description="Type II secretion system protein GspE N-terminal" evidence="5">
    <location>
        <begin position="74"/>
        <end position="137"/>
    </location>
</feature>
<dbReference type="AlphaFoldDB" id="A0A0F3GZF4"/>
<feature type="domain" description="Bacterial type II secretion system protein E" evidence="4">
    <location>
        <begin position="164"/>
        <end position="243"/>
    </location>
</feature>
<dbReference type="SUPFAM" id="SSF160246">
    <property type="entry name" value="EspE N-terminal domain-like"/>
    <property type="match status" value="1"/>
</dbReference>
<feature type="non-terminal residue" evidence="6">
    <location>
        <position position="243"/>
    </location>
</feature>
<dbReference type="SUPFAM" id="SSF52540">
    <property type="entry name" value="P-loop containing nucleoside triphosphate hydrolases"/>
    <property type="match status" value="1"/>
</dbReference>
<dbReference type="PANTHER" id="PTHR30258">
    <property type="entry name" value="TYPE II SECRETION SYSTEM PROTEIN GSPE-RELATED"/>
    <property type="match status" value="1"/>
</dbReference>
<dbReference type="InterPro" id="IPR007831">
    <property type="entry name" value="T2SS_GspE_N"/>
</dbReference>
<proteinExistence type="inferred from homology"/>
<evidence type="ECO:0000256" key="2">
    <source>
        <dbReference type="ARBA" id="ARBA00022741"/>
    </source>
</evidence>
<dbReference type="GO" id="GO:0016887">
    <property type="term" value="F:ATP hydrolysis activity"/>
    <property type="evidence" value="ECO:0007669"/>
    <property type="project" value="TreeGrafter"/>
</dbReference>
<dbReference type="InterPro" id="IPR027417">
    <property type="entry name" value="P-loop_NTPase"/>
</dbReference>
<evidence type="ECO:0000313" key="6">
    <source>
        <dbReference type="EMBL" id="KJU87339.1"/>
    </source>
</evidence>
<dbReference type="Proteomes" id="UP000033423">
    <property type="component" value="Unassembled WGS sequence"/>
</dbReference>
<evidence type="ECO:0000259" key="5">
    <source>
        <dbReference type="Pfam" id="PF05157"/>
    </source>
</evidence>
<keyword evidence="7" id="KW-1185">Reference proteome</keyword>
<gene>
    <name evidence="6" type="ORF">MBAV_000467</name>
</gene>
<comment type="similarity">
    <text evidence="1">Belongs to the GSP E family.</text>
</comment>
<evidence type="ECO:0000256" key="3">
    <source>
        <dbReference type="ARBA" id="ARBA00022840"/>
    </source>
</evidence>